<dbReference type="Pfam" id="PF00376">
    <property type="entry name" value="MerR"/>
    <property type="match status" value="1"/>
</dbReference>
<keyword evidence="3" id="KW-1185">Reference proteome</keyword>
<dbReference type="InterPro" id="IPR009061">
    <property type="entry name" value="DNA-bd_dom_put_sf"/>
</dbReference>
<gene>
    <name evidence="2" type="ORF">E2636_08980</name>
</gene>
<sequence length="57" mass="6641">MYRIGLFSKISKTTIKTLRYYDEIGLLQPVANPALSDYRLEADVLFDSRYLIGERPE</sequence>
<dbReference type="PROSITE" id="PS50937">
    <property type="entry name" value="HTH_MERR_2"/>
    <property type="match status" value="1"/>
</dbReference>
<evidence type="ECO:0000313" key="2">
    <source>
        <dbReference type="EMBL" id="QBP41261.1"/>
    </source>
</evidence>
<organism evidence="2 3">
    <name type="scientific">Paenisporosarcina antarctica</name>
    <dbReference type="NCBI Taxonomy" id="417367"/>
    <lineage>
        <taxon>Bacteria</taxon>
        <taxon>Bacillati</taxon>
        <taxon>Bacillota</taxon>
        <taxon>Bacilli</taxon>
        <taxon>Bacillales</taxon>
        <taxon>Caryophanaceae</taxon>
        <taxon>Paenisporosarcina</taxon>
    </lineage>
</organism>
<dbReference type="SUPFAM" id="SSF46955">
    <property type="entry name" value="Putative DNA-binding domain"/>
    <property type="match status" value="1"/>
</dbReference>
<accession>A0A4P6ZXS9</accession>
<evidence type="ECO:0000313" key="3">
    <source>
        <dbReference type="Proteomes" id="UP000294292"/>
    </source>
</evidence>
<dbReference type="GO" id="GO:0006355">
    <property type="term" value="P:regulation of DNA-templated transcription"/>
    <property type="evidence" value="ECO:0007669"/>
    <property type="project" value="InterPro"/>
</dbReference>
<feature type="domain" description="HTH merR-type" evidence="1">
    <location>
        <begin position="1"/>
        <end position="31"/>
    </location>
</feature>
<dbReference type="GO" id="GO:0003677">
    <property type="term" value="F:DNA binding"/>
    <property type="evidence" value="ECO:0007669"/>
    <property type="project" value="UniProtKB-KW"/>
</dbReference>
<keyword evidence="2" id="KW-0238">DNA-binding</keyword>
<dbReference type="EMBL" id="CP038015">
    <property type="protein sequence ID" value="QBP41261.1"/>
    <property type="molecule type" value="Genomic_DNA"/>
</dbReference>
<dbReference type="AlphaFoldDB" id="A0A4P6ZXS9"/>
<name>A0A4P6ZXS9_9BACL</name>
<dbReference type="Proteomes" id="UP000294292">
    <property type="component" value="Chromosome"/>
</dbReference>
<dbReference type="KEGG" id="panc:E2636_08980"/>
<protein>
    <submittedName>
        <fullName evidence="2">MerR family DNA-binding transcriptional regulator</fullName>
    </submittedName>
</protein>
<dbReference type="OrthoDB" id="1894615at2"/>
<proteinExistence type="predicted"/>
<dbReference type="InterPro" id="IPR000551">
    <property type="entry name" value="MerR-type_HTH_dom"/>
</dbReference>
<dbReference type="RefSeq" id="WP_134209905.1">
    <property type="nucleotide sequence ID" value="NZ_CP038015.1"/>
</dbReference>
<dbReference type="Gene3D" id="1.10.1660.10">
    <property type="match status" value="1"/>
</dbReference>
<reference evidence="2 3" key="1">
    <citation type="submission" date="2019-03" db="EMBL/GenBank/DDBJ databases">
        <title>Complete genome sequence of Paenisporosarcina antarctica CGMCC 1.6503T.</title>
        <authorList>
            <person name="Rong J.-C."/>
            <person name="Chi N.-Y."/>
            <person name="Zhang Q.-F."/>
        </authorList>
    </citation>
    <scope>NUCLEOTIDE SEQUENCE [LARGE SCALE GENOMIC DNA]</scope>
    <source>
        <strain evidence="2 3">CGMCC 1.6503</strain>
    </source>
</reference>
<evidence type="ECO:0000259" key="1">
    <source>
        <dbReference type="PROSITE" id="PS50937"/>
    </source>
</evidence>